<gene>
    <name evidence="1" type="ORF">STAS_12680</name>
</gene>
<proteinExistence type="predicted"/>
<dbReference type="EMBL" id="BKCP01005150">
    <property type="protein sequence ID" value="GER36347.1"/>
    <property type="molecule type" value="Genomic_DNA"/>
</dbReference>
<name>A0A5A7PW45_STRAF</name>
<comment type="caution">
    <text evidence="1">The sequence shown here is derived from an EMBL/GenBank/DDBJ whole genome shotgun (WGS) entry which is preliminary data.</text>
</comment>
<protein>
    <submittedName>
        <fullName evidence="1">Complement C1r-A subcomponent</fullName>
    </submittedName>
</protein>
<evidence type="ECO:0000313" key="2">
    <source>
        <dbReference type="Proteomes" id="UP000325081"/>
    </source>
</evidence>
<reference evidence="2" key="1">
    <citation type="journal article" date="2019" name="Curr. Biol.">
        <title>Genome Sequence of Striga asiatica Provides Insight into the Evolution of Plant Parasitism.</title>
        <authorList>
            <person name="Yoshida S."/>
            <person name="Kim S."/>
            <person name="Wafula E.K."/>
            <person name="Tanskanen J."/>
            <person name="Kim Y.M."/>
            <person name="Honaas L."/>
            <person name="Yang Z."/>
            <person name="Spallek T."/>
            <person name="Conn C.E."/>
            <person name="Ichihashi Y."/>
            <person name="Cheong K."/>
            <person name="Cui S."/>
            <person name="Der J.P."/>
            <person name="Gundlach H."/>
            <person name="Jiao Y."/>
            <person name="Hori C."/>
            <person name="Ishida J.K."/>
            <person name="Kasahara H."/>
            <person name="Kiba T."/>
            <person name="Kim M.S."/>
            <person name="Koo N."/>
            <person name="Laohavisit A."/>
            <person name="Lee Y.H."/>
            <person name="Lumba S."/>
            <person name="McCourt P."/>
            <person name="Mortimer J.C."/>
            <person name="Mutuku J.M."/>
            <person name="Nomura T."/>
            <person name="Sasaki-Sekimoto Y."/>
            <person name="Seto Y."/>
            <person name="Wang Y."/>
            <person name="Wakatake T."/>
            <person name="Sakakibara H."/>
            <person name="Demura T."/>
            <person name="Yamaguchi S."/>
            <person name="Yoneyama K."/>
            <person name="Manabe R.I."/>
            <person name="Nelson D.C."/>
            <person name="Schulman A.H."/>
            <person name="Timko M.P."/>
            <person name="dePamphilis C.W."/>
            <person name="Choi D."/>
            <person name="Shirasu K."/>
        </authorList>
    </citation>
    <scope>NUCLEOTIDE SEQUENCE [LARGE SCALE GENOMIC DNA]</scope>
    <source>
        <strain evidence="2">cv. UVA1</strain>
    </source>
</reference>
<dbReference type="Proteomes" id="UP000325081">
    <property type="component" value="Unassembled WGS sequence"/>
</dbReference>
<accession>A0A5A7PW45</accession>
<dbReference type="AlphaFoldDB" id="A0A5A7PW45"/>
<keyword evidence="2" id="KW-1185">Reference proteome</keyword>
<organism evidence="1 2">
    <name type="scientific">Striga asiatica</name>
    <name type="common">Asiatic witchweed</name>
    <name type="synonym">Buchnera asiatica</name>
    <dbReference type="NCBI Taxonomy" id="4170"/>
    <lineage>
        <taxon>Eukaryota</taxon>
        <taxon>Viridiplantae</taxon>
        <taxon>Streptophyta</taxon>
        <taxon>Embryophyta</taxon>
        <taxon>Tracheophyta</taxon>
        <taxon>Spermatophyta</taxon>
        <taxon>Magnoliopsida</taxon>
        <taxon>eudicotyledons</taxon>
        <taxon>Gunneridae</taxon>
        <taxon>Pentapetalae</taxon>
        <taxon>asterids</taxon>
        <taxon>lamiids</taxon>
        <taxon>Lamiales</taxon>
        <taxon>Orobanchaceae</taxon>
        <taxon>Buchnereae</taxon>
        <taxon>Striga</taxon>
    </lineage>
</organism>
<evidence type="ECO:0000313" key="1">
    <source>
        <dbReference type="EMBL" id="GER36347.1"/>
    </source>
</evidence>
<sequence>MGVVVGVVADGGRCGIRRMEDGDRRGWEMHLTPTVRCRFQSPDSGTDVHHPCPQLQTHCSHCRAFIPLPDLCGQSNPTVQAICRRLKVTVRRHYHNHHPHLKHHTHRRKDTIHPHTISRQRFFSCHFRSIATAMPTITAT</sequence>